<gene>
    <name evidence="1" type="ORF">MRATA1EN22A_LOCUS17819</name>
</gene>
<evidence type="ECO:0000313" key="2">
    <source>
        <dbReference type="Proteomes" id="UP001162501"/>
    </source>
</evidence>
<dbReference type="EMBL" id="OX596112">
    <property type="protein sequence ID" value="CAN0404511.1"/>
    <property type="molecule type" value="Genomic_DNA"/>
</dbReference>
<protein>
    <submittedName>
        <fullName evidence="1">Uncharacterized protein</fullName>
    </submittedName>
</protein>
<reference evidence="1" key="2">
    <citation type="submission" date="2025-03" db="EMBL/GenBank/DDBJ databases">
        <authorList>
            <consortium name="ELIXIR-Norway"/>
            <consortium name="Elixir Norway"/>
        </authorList>
    </citation>
    <scope>NUCLEOTIDE SEQUENCE</scope>
</reference>
<dbReference type="Proteomes" id="UP001162501">
    <property type="component" value="Chromosome 28"/>
</dbReference>
<sequence length="106" mass="11666">MLLGPRVLDDTGGVLSPRFQVRCCWVPGFWTTRGCSLTQVSRDQDVWLPVLHPTFFPEAGGFVSAQGRWRNVGCEWGVGCRHEGPTGWCPRGGHREEGAHLASCEG</sequence>
<evidence type="ECO:0000313" key="1">
    <source>
        <dbReference type="EMBL" id="CAN0404511.1"/>
    </source>
</evidence>
<accession>A0AC59ZFC4</accession>
<name>A0AC59ZFC4_RANTA</name>
<proteinExistence type="predicted"/>
<organism evidence="1 2">
    <name type="scientific">Rangifer tarandus platyrhynchus</name>
    <name type="common">Svalbard reindeer</name>
    <dbReference type="NCBI Taxonomy" id="3082113"/>
    <lineage>
        <taxon>Eukaryota</taxon>
        <taxon>Metazoa</taxon>
        <taxon>Chordata</taxon>
        <taxon>Craniata</taxon>
        <taxon>Vertebrata</taxon>
        <taxon>Euteleostomi</taxon>
        <taxon>Mammalia</taxon>
        <taxon>Eutheria</taxon>
        <taxon>Laurasiatheria</taxon>
        <taxon>Artiodactyla</taxon>
        <taxon>Ruminantia</taxon>
        <taxon>Pecora</taxon>
        <taxon>Cervidae</taxon>
        <taxon>Odocoileinae</taxon>
        <taxon>Rangifer</taxon>
    </lineage>
</organism>
<reference evidence="1" key="1">
    <citation type="submission" date="2023-05" db="EMBL/GenBank/DDBJ databases">
        <authorList>
            <consortium name="ELIXIR-Norway"/>
        </authorList>
    </citation>
    <scope>NUCLEOTIDE SEQUENCE</scope>
</reference>